<dbReference type="EMBL" id="JACXVP010000001">
    <property type="protein sequence ID" value="KAG5631854.1"/>
    <property type="molecule type" value="Genomic_DNA"/>
</dbReference>
<organism evidence="1 2">
    <name type="scientific">Solanum commersonii</name>
    <name type="common">Commerson's wild potato</name>
    <name type="synonym">Commerson's nightshade</name>
    <dbReference type="NCBI Taxonomy" id="4109"/>
    <lineage>
        <taxon>Eukaryota</taxon>
        <taxon>Viridiplantae</taxon>
        <taxon>Streptophyta</taxon>
        <taxon>Embryophyta</taxon>
        <taxon>Tracheophyta</taxon>
        <taxon>Spermatophyta</taxon>
        <taxon>Magnoliopsida</taxon>
        <taxon>eudicotyledons</taxon>
        <taxon>Gunneridae</taxon>
        <taxon>Pentapetalae</taxon>
        <taxon>asterids</taxon>
        <taxon>lamiids</taxon>
        <taxon>Solanales</taxon>
        <taxon>Solanaceae</taxon>
        <taxon>Solanoideae</taxon>
        <taxon>Solaneae</taxon>
        <taxon>Solanum</taxon>
    </lineage>
</organism>
<dbReference type="Proteomes" id="UP000824120">
    <property type="component" value="Chromosome 1"/>
</dbReference>
<comment type="caution">
    <text evidence="1">The sequence shown here is derived from an EMBL/GenBank/DDBJ whole genome shotgun (WGS) entry which is preliminary data.</text>
</comment>
<proteinExistence type="predicted"/>
<evidence type="ECO:0000313" key="1">
    <source>
        <dbReference type="EMBL" id="KAG5631854.1"/>
    </source>
</evidence>
<sequence length="93" mass="10379">MQLVEIVDALGSPPFGLFHRPSALALRISAFWIIGRYSTTLRNSSTTHRLCLFITDMIFSFRAQNTGTLGEVKTFGDSLNALGYPQLFFSLSF</sequence>
<name>A0A9J6B530_SOLCO</name>
<gene>
    <name evidence="1" type="ORF">H5410_003571</name>
</gene>
<evidence type="ECO:0000313" key="2">
    <source>
        <dbReference type="Proteomes" id="UP000824120"/>
    </source>
</evidence>
<accession>A0A9J6B530</accession>
<dbReference type="AlphaFoldDB" id="A0A9J6B530"/>
<protein>
    <submittedName>
        <fullName evidence="1">Uncharacterized protein</fullName>
    </submittedName>
</protein>
<reference evidence="1 2" key="1">
    <citation type="submission" date="2020-09" db="EMBL/GenBank/DDBJ databases">
        <title>De no assembly of potato wild relative species, Solanum commersonii.</title>
        <authorList>
            <person name="Cho K."/>
        </authorList>
    </citation>
    <scope>NUCLEOTIDE SEQUENCE [LARGE SCALE GENOMIC DNA]</scope>
    <source>
        <strain evidence="1">LZ3.2</strain>
        <tissue evidence="1">Leaf</tissue>
    </source>
</reference>
<keyword evidence="2" id="KW-1185">Reference proteome</keyword>